<organism evidence="2 3">
    <name type="scientific">Frondihabitans australicus</name>
    <dbReference type="NCBI Taxonomy" id="386892"/>
    <lineage>
        <taxon>Bacteria</taxon>
        <taxon>Bacillati</taxon>
        <taxon>Actinomycetota</taxon>
        <taxon>Actinomycetes</taxon>
        <taxon>Micrococcales</taxon>
        <taxon>Microbacteriaceae</taxon>
        <taxon>Frondihabitans</taxon>
    </lineage>
</organism>
<sequence length="208" mass="22078">MSDSRPVDLPSESGASRGIGLVAVACVLVAGALRMSIPLQQYARSGGRDVAELWIGLAIPLAIIAIVGALLLLRLSPYRRARRLRAANPSAVIATGYWAHETSHAVPGTPDRGQMSTFTLVVDPSGVQLHSGLSGSTSDVNIPVSEITWVHSGVARVWQRSRAALIVSTRSGQIPLLLLDYRRPIGFFLRPSGLGAIAEQTRQTLGLA</sequence>
<dbReference type="EMBL" id="RBKS01000001">
    <property type="protein sequence ID" value="RKR75879.1"/>
    <property type="molecule type" value="Genomic_DNA"/>
</dbReference>
<evidence type="ECO:0000313" key="3">
    <source>
        <dbReference type="Proteomes" id="UP000280008"/>
    </source>
</evidence>
<keyword evidence="1" id="KW-0472">Membrane</keyword>
<dbReference type="Proteomes" id="UP000280008">
    <property type="component" value="Unassembled WGS sequence"/>
</dbReference>
<protein>
    <submittedName>
        <fullName evidence="2">Uncharacterized protein</fullName>
    </submittedName>
</protein>
<evidence type="ECO:0000256" key="1">
    <source>
        <dbReference type="SAM" id="Phobius"/>
    </source>
</evidence>
<feature type="transmembrane region" description="Helical" evidence="1">
    <location>
        <begin position="14"/>
        <end position="33"/>
    </location>
</feature>
<accession>A0A495IJB7</accession>
<keyword evidence="1" id="KW-1133">Transmembrane helix</keyword>
<evidence type="ECO:0000313" key="2">
    <source>
        <dbReference type="EMBL" id="RKR75879.1"/>
    </source>
</evidence>
<comment type="caution">
    <text evidence="2">The sequence shown here is derived from an EMBL/GenBank/DDBJ whole genome shotgun (WGS) entry which is preliminary data.</text>
</comment>
<dbReference type="AlphaFoldDB" id="A0A495IJB7"/>
<reference evidence="2 3" key="1">
    <citation type="submission" date="2018-10" db="EMBL/GenBank/DDBJ databases">
        <title>Sequencing the genomes of 1000 actinobacteria strains.</title>
        <authorList>
            <person name="Klenk H.-P."/>
        </authorList>
    </citation>
    <scope>NUCLEOTIDE SEQUENCE [LARGE SCALE GENOMIC DNA]</scope>
    <source>
        <strain evidence="2 3">DSM 17894</strain>
    </source>
</reference>
<proteinExistence type="predicted"/>
<gene>
    <name evidence="2" type="ORF">C8E83_3042</name>
</gene>
<name>A0A495IJB7_9MICO</name>
<feature type="transmembrane region" description="Helical" evidence="1">
    <location>
        <begin position="53"/>
        <end position="75"/>
    </location>
</feature>
<keyword evidence="3" id="KW-1185">Reference proteome</keyword>
<keyword evidence="1" id="KW-0812">Transmembrane</keyword>